<evidence type="ECO:0008006" key="10">
    <source>
        <dbReference type="Google" id="ProtNLM"/>
    </source>
</evidence>
<evidence type="ECO:0000256" key="5">
    <source>
        <dbReference type="ARBA" id="ARBA00023237"/>
    </source>
</evidence>
<evidence type="ECO:0000313" key="8">
    <source>
        <dbReference type="EMBL" id="PRD45503.1"/>
    </source>
</evidence>
<evidence type="ECO:0000256" key="3">
    <source>
        <dbReference type="ARBA" id="ARBA00022729"/>
    </source>
</evidence>
<dbReference type="SUPFAM" id="SSF48452">
    <property type="entry name" value="TPR-like"/>
    <property type="match status" value="1"/>
</dbReference>
<comment type="caution">
    <text evidence="8">The sequence shown here is derived from an EMBL/GenBank/DDBJ whole genome shotgun (WGS) entry which is preliminary data.</text>
</comment>
<dbReference type="InterPro" id="IPR033985">
    <property type="entry name" value="SusD-like_N"/>
</dbReference>
<reference evidence="8 9" key="1">
    <citation type="submission" date="2018-02" db="EMBL/GenBank/DDBJ databases">
        <title>The draft genome of Sphingobacterium sp. 5JN-11.</title>
        <authorList>
            <person name="Liu L."/>
            <person name="Li L."/>
            <person name="Liang L."/>
            <person name="Zhang X."/>
            <person name="Wang T."/>
        </authorList>
    </citation>
    <scope>NUCLEOTIDE SEQUENCE [LARGE SCALE GENOMIC DNA]</scope>
    <source>
        <strain evidence="8 9">5JN-11</strain>
    </source>
</reference>
<evidence type="ECO:0000256" key="4">
    <source>
        <dbReference type="ARBA" id="ARBA00023136"/>
    </source>
</evidence>
<dbReference type="Proteomes" id="UP000239711">
    <property type="component" value="Unassembled WGS sequence"/>
</dbReference>
<evidence type="ECO:0000259" key="6">
    <source>
        <dbReference type="Pfam" id="PF07980"/>
    </source>
</evidence>
<protein>
    <recommendedName>
        <fullName evidence="10">RagB/SusD family nutrient uptake outer membrane protein</fullName>
    </recommendedName>
</protein>
<dbReference type="EMBL" id="PVBQ01000020">
    <property type="protein sequence ID" value="PRD45503.1"/>
    <property type="molecule type" value="Genomic_DNA"/>
</dbReference>
<evidence type="ECO:0000256" key="1">
    <source>
        <dbReference type="ARBA" id="ARBA00004442"/>
    </source>
</evidence>
<keyword evidence="4" id="KW-0472">Membrane</keyword>
<dbReference type="Gene3D" id="1.25.40.390">
    <property type="match status" value="1"/>
</dbReference>
<feature type="domain" description="RagB/SusD" evidence="6">
    <location>
        <begin position="316"/>
        <end position="592"/>
    </location>
</feature>
<accession>A0A2S9IY99</accession>
<dbReference type="Pfam" id="PF14322">
    <property type="entry name" value="SusD-like_3"/>
    <property type="match status" value="1"/>
</dbReference>
<evidence type="ECO:0000313" key="9">
    <source>
        <dbReference type="Proteomes" id="UP000239711"/>
    </source>
</evidence>
<organism evidence="8 9">
    <name type="scientific">Sphingobacterium haloxyli</name>
    <dbReference type="NCBI Taxonomy" id="2100533"/>
    <lineage>
        <taxon>Bacteria</taxon>
        <taxon>Pseudomonadati</taxon>
        <taxon>Bacteroidota</taxon>
        <taxon>Sphingobacteriia</taxon>
        <taxon>Sphingobacteriales</taxon>
        <taxon>Sphingobacteriaceae</taxon>
        <taxon>Sphingobacterium</taxon>
    </lineage>
</organism>
<gene>
    <name evidence="8" type="ORF">C5745_18100</name>
</gene>
<keyword evidence="3" id="KW-0732">Signal</keyword>
<proteinExistence type="inferred from homology"/>
<dbReference type="AlphaFoldDB" id="A0A2S9IY99"/>
<name>A0A2S9IY99_9SPHI</name>
<evidence type="ECO:0000259" key="7">
    <source>
        <dbReference type="Pfam" id="PF14322"/>
    </source>
</evidence>
<dbReference type="InterPro" id="IPR011990">
    <property type="entry name" value="TPR-like_helical_dom_sf"/>
</dbReference>
<evidence type="ECO:0000256" key="2">
    <source>
        <dbReference type="ARBA" id="ARBA00006275"/>
    </source>
</evidence>
<comment type="similarity">
    <text evidence="2">Belongs to the SusD family.</text>
</comment>
<keyword evidence="5" id="KW-0998">Cell outer membrane</keyword>
<dbReference type="Pfam" id="PF07980">
    <property type="entry name" value="SusD_RagB"/>
    <property type="match status" value="1"/>
</dbReference>
<dbReference type="GO" id="GO:0009279">
    <property type="term" value="C:cell outer membrane"/>
    <property type="evidence" value="ECO:0007669"/>
    <property type="project" value="UniProtKB-SubCell"/>
</dbReference>
<sequence>MGSRNQEWQCGYLPDIFYIFVWCQLNILMNYLMKRVKNTIIALFSSIILFTSCNREFLDRFPLDSPSSSTFFSNETELTLAVNSAYRSLLWLSSHEVPYIMWLDGSTDMTWTRGDYVDMLSLQSGNVTTETSVFYDTWNFYYNSIMRCNNILQHMHRAQENVSPEFYNQTEAQAKFLRAWNYSFLISLYGDVPLVTTMLELDDAYAGRAVKSDVLTLIFDDLDFAAAHLPVRWDEADNGRATRGAALTLKARIALYEEEYEIASRAAKEVMDLGEYSLYADYENLFKRAGSGSSEAILSLPFVLNFQTSQIPRYLGTRTAPGYAILVPTQTMVDTYHCIDGLRIDQSTLYEPTNPYKNRDPRLEQSILRPGEWYNNFKFETHPDSTTTLQNVGGTLNRVNNLEVTNQYATFTGYHWKKYFDETELPTQVTRSELDFMLMRYAEVLLTYAEAKIELGDIDQTVIDAINEVRGRPSVQMPLAQANASQQELRKLVRYERTVELALEGFRFFDIRRWRIAEDVLPGNMLGRRTKAHWFDEVIPTFNAVGKPAYNNERQIFQILSTNTFDPGKHYLWPVPQRELDLNPTLGQNPGWR</sequence>
<dbReference type="OrthoDB" id="5694214at2"/>
<dbReference type="CDD" id="cd08977">
    <property type="entry name" value="SusD"/>
    <property type="match status" value="1"/>
</dbReference>
<keyword evidence="9" id="KW-1185">Reference proteome</keyword>
<feature type="domain" description="SusD-like N-terminal" evidence="7">
    <location>
        <begin position="125"/>
        <end position="255"/>
    </location>
</feature>
<comment type="subcellular location">
    <subcellularLocation>
        <location evidence="1">Cell outer membrane</location>
    </subcellularLocation>
</comment>
<dbReference type="InterPro" id="IPR012944">
    <property type="entry name" value="SusD_RagB_dom"/>
</dbReference>